<gene>
    <name evidence="1" type="ORF">SAMN06295970_101201</name>
</gene>
<evidence type="ECO:0000313" key="1">
    <source>
        <dbReference type="EMBL" id="SMP42597.1"/>
    </source>
</evidence>
<organism evidence="1 2">
    <name type="scientific">Noviherbaspirillum suwonense</name>
    <dbReference type="NCBI Taxonomy" id="1224511"/>
    <lineage>
        <taxon>Bacteria</taxon>
        <taxon>Pseudomonadati</taxon>
        <taxon>Pseudomonadota</taxon>
        <taxon>Betaproteobacteria</taxon>
        <taxon>Burkholderiales</taxon>
        <taxon>Oxalobacteraceae</taxon>
        <taxon>Noviherbaspirillum</taxon>
    </lineage>
</organism>
<accession>A0ABY1PTX5</accession>
<reference evidence="1 2" key="1">
    <citation type="submission" date="2017-05" db="EMBL/GenBank/DDBJ databases">
        <authorList>
            <person name="Varghese N."/>
            <person name="Submissions S."/>
        </authorList>
    </citation>
    <scope>NUCLEOTIDE SEQUENCE [LARGE SCALE GENOMIC DNA]</scope>
    <source>
        <strain evidence="1 2">DSM 26001</strain>
    </source>
</reference>
<keyword evidence="2" id="KW-1185">Reference proteome</keyword>
<dbReference type="Proteomes" id="UP001158049">
    <property type="component" value="Unassembled WGS sequence"/>
</dbReference>
<sequence length="134" mass="14023">MKRRWQRGTFLLQSVMAMALFSVGALAVLMLSASAKRQAADAHYRATASVLVGELAARMRLGPRDAGALAAQYGANGAGASRFVADAALVLPNVAGHPPEIAIDADGNVVIRLRWQAPGDATAHQYVAATRIAD</sequence>
<name>A0ABY1PTX5_9BURK</name>
<comment type="caution">
    <text evidence="1">The sequence shown here is derived from an EMBL/GenBank/DDBJ whole genome shotgun (WGS) entry which is preliminary data.</text>
</comment>
<protein>
    <submittedName>
        <fullName evidence="1">Type IV pilus assembly protein PilV</fullName>
    </submittedName>
</protein>
<dbReference type="RefSeq" id="WP_283440356.1">
    <property type="nucleotide sequence ID" value="NZ_FXUL01000001.1"/>
</dbReference>
<evidence type="ECO:0000313" key="2">
    <source>
        <dbReference type="Proteomes" id="UP001158049"/>
    </source>
</evidence>
<proteinExistence type="predicted"/>
<dbReference type="EMBL" id="FXUL01000001">
    <property type="protein sequence ID" value="SMP42597.1"/>
    <property type="molecule type" value="Genomic_DNA"/>
</dbReference>